<keyword evidence="3" id="KW-1185">Reference proteome</keyword>
<keyword evidence="1" id="KW-0732">Signal</keyword>
<dbReference type="KEGG" id="brb:EH207_01620"/>
<gene>
    <name evidence="2" type="ORF">EH207_01620</name>
</gene>
<dbReference type="OrthoDB" id="596976at2"/>
<dbReference type="InterPro" id="IPR011673">
    <property type="entry name" value="DUF1615"/>
</dbReference>
<accession>A0A4P8QQ79</accession>
<evidence type="ECO:0000313" key="3">
    <source>
        <dbReference type="Proteomes" id="UP000299580"/>
    </source>
</evidence>
<reference evidence="2 3" key="1">
    <citation type="submission" date="2018-11" db="EMBL/GenBank/DDBJ databases">
        <title>Genome sequences of Brenneria nigrifluens and Brenneria rubrifaciens.</title>
        <authorList>
            <person name="Poret-Peterson A.T."/>
            <person name="McClean A.E."/>
            <person name="Kluepfel D.A."/>
        </authorList>
    </citation>
    <scope>NUCLEOTIDE SEQUENCE [LARGE SCALE GENOMIC DNA]</scope>
    <source>
        <strain evidence="2 3">6D370</strain>
    </source>
</reference>
<sequence>MSHYPIFGVRPLCLAALLALAGCASETSQTPEPRPADVRAQLLKLLPANVSDRQGWATDIAAAFTAQGIDPSNENLCSVLAVTEQESTFKADPQVAGLSKIAWQEIERRAEKVHVPAFLVRTALLIKSPNGKRYSERLDKVRTEKALSAIFDDFINMAPMGQRLFGRLNPVHTGGPMQVSIAFAEANAKGYPYSVDGTIRREVFSRRGGMYFGIMHLLGYRANYTQSLYRFADFNAGWYASRNAAFQRAVSRLSGISLALDGDLINYASDKPGSTELAVRSLGKPLNISNAAIRRALEKGDSLDFEETALYERVYALADQSTGGKAPREILPGIALESPKITRKLTTAWFAKRVDERRKRCMASAQ</sequence>
<protein>
    <submittedName>
        <fullName evidence="2">DUF1615 domain-containing protein</fullName>
    </submittedName>
</protein>
<feature type="chain" id="PRO_5020893184" evidence="1">
    <location>
        <begin position="22"/>
        <end position="366"/>
    </location>
</feature>
<name>A0A4P8QQ79_9GAMM</name>
<evidence type="ECO:0000313" key="2">
    <source>
        <dbReference type="EMBL" id="QCR07370.1"/>
    </source>
</evidence>
<feature type="signal peptide" evidence="1">
    <location>
        <begin position="1"/>
        <end position="21"/>
    </location>
</feature>
<dbReference type="RefSeq" id="WP_137712452.1">
    <property type="nucleotide sequence ID" value="NZ_CP034035.1"/>
</dbReference>
<dbReference type="Pfam" id="PF07759">
    <property type="entry name" value="DUF1615"/>
    <property type="match status" value="1"/>
</dbReference>
<organism evidence="2 3">
    <name type="scientific">Brenneria rubrifaciens</name>
    <dbReference type="NCBI Taxonomy" id="55213"/>
    <lineage>
        <taxon>Bacteria</taxon>
        <taxon>Pseudomonadati</taxon>
        <taxon>Pseudomonadota</taxon>
        <taxon>Gammaproteobacteria</taxon>
        <taxon>Enterobacterales</taxon>
        <taxon>Pectobacteriaceae</taxon>
        <taxon>Brenneria</taxon>
    </lineage>
</organism>
<dbReference type="EMBL" id="CP034035">
    <property type="protein sequence ID" value="QCR07370.1"/>
    <property type="molecule type" value="Genomic_DNA"/>
</dbReference>
<evidence type="ECO:0000256" key="1">
    <source>
        <dbReference type="SAM" id="SignalP"/>
    </source>
</evidence>
<dbReference type="AlphaFoldDB" id="A0A4P8QQ79"/>
<dbReference type="Proteomes" id="UP000299580">
    <property type="component" value="Chromosome"/>
</dbReference>
<proteinExistence type="predicted"/>